<dbReference type="AlphaFoldDB" id="A0A0F9KQ23"/>
<organism evidence="2">
    <name type="scientific">marine sediment metagenome</name>
    <dbReference type="NCBI Taxonomy" id="412755"/>
    <lineage>
        <taxon>unclassified sequences</taxon>
        <taxon>metagenomes</taxon>
        <taxon>ecological metagenomes</taxon>
    </lineage>
</organism>
<feature type="region of interest" description="Disordered" evidence="1">
    <location>
        <begin position="95"/>
        <end position="144"/>
    </location>
</feature>
<protein>
    <submittedName>
        <fullName evidence="2">Uncharacterized protein</fullName>
    </submittedName>
</protein>
<accession>A0A0F9KQ23</accession>
<proteinExistence type="predicted"/>
<dbReference type="EMBL" id="LAZR01008732">
    <property type="protein sequence ID" value="KKM76881.1"/>
    <property type="molecule type" value="Genomic_DNA"/>
</dbReference>
<evidence type="ECO:0000256" key="1">
    <source>
        <dbReference type="SAM" id="MobiDB-lite"/>
    </source>
</evidence>
<gene>
    <name evidence="2" type="ORF">LCGC14_1375670</name>
</gene>
<name>A0A0F9KQ23_9ZZZZ</name>
<sequence length="179" mass="19297">MAEDNATTEDLPETVTRVAHQRMTDERNEARAEVDVLGKRVQKMAFESEARKHFSSKKHDDPEWAADIALPSILQADVELEGIGAFLDDKFSRLYPKANEPGTEQPAADDGIPSPDAAQPPGFAKPSPAAEGSPPGEKKYKYSDPEIQALINANDGEGLKKLIDAGQYEGLSASPLVPG</sequence>
<evidence type="ECO:0000313" key="2">
    <source>
        <dbReference type="EMBL" id="KKM76881.1"/>
    </source>
</evidence>
<comment type="caution">
    <text evidence="2">The sequence shown here is derived from an EMBL/GenBank/DDBJ whole genome shotgun (WGS) entry which is preliminary data.</text>
</comment>
<reference evidence="2" key="1">
    <citation type="journal article" date="2015" name="Nature">
        <title>Complex archaea that bridge the gap between prokaryotes and eukaryotes.</title>
        <authorList>
            <person name="Spang A."/>
            <person name="Saw J.H."/>
            <person name="Jorgensen S.L."/>
            <person name="Zaremba-Niedzwiedzka K."/>
            <person name="Martijn J."/>
            <person name="Lind A.E."/>
            <person name="van Eijk R."/>
            <person name="Schleper C."/>
            <person name="Guy L."/>
            <person name="Ettema T.J."/>
        </authorList>
    </citation>
    <scope>NUCLEOTIDE SEQUENCE</scope>
</reference>